<dbReference type="InterPro" id="IPR050471">
    <property type="entry name" value="AB_hydrolase"/>
</dbReference>
<dbReference type="SUPFAM" id="SSF53474">
    <property type="entry name" value="alpha/beta-Hydrolases"/>
    <property type="match status" value="1"/>
</dbReference>
<comment type="caution">
    <text evidence="2">The sequence shown here is derived from an EMBL/GenBank/DDBJ whole genome shotgun (WGS) entry which is preliminary data.</text>
</comment>
<dbReference type="Proteomes" id="UP001642484">
    <property type="component" value="Unassembled WGS sequence"/>
</dbReference>
<name>A0ABP0JJZ2_9DINO</name>
<evidence type="ECO:0000313" key="3">
    <source>
        <dbReference type="Proteomes" id="UP001642484"/>
    </source>
</evidence>
<keyword evidence="3" id="KW-1185">Reference proteome</keyword>
<organism evidence="2 3">
    <name type="scientific">Durusdinium trenchii</name>
    <dbReference type="NCBI Taxonomy" id="1381693"/>
    <lineage>
        <taxon>Eukaryota</taxon>
        <taxon>Sar</taxon>
        <taxon>Alveolata</taxon>
        <taxon>Dinophyceae</taxon>
        <taxon>Suessiales</taxon>
        <taxon>Symbiodiniaceae</taxon>
        <taxon>Durusdinium</taxon>
    </lineage>
</organism>
<dbReference type="InterPro" id="IPR029058">
    <property type="entry name" value="AB_hydrolase_fold"/>
</dbReference>
<reference evidence="2 3" key="1">
    <citation type="submission" date="2024-02" db="EMBL/GenBank/DDBJ databases">
        <authorList>
            <person name="Chen Y."/>
            <person name="Shah S."/>
            <person name="Dougan E. K."/>
            <person name="Thang M."/>
            <person name="Chan C."/>
        </authorList>
    </citation>
    <scope>NUCLEOTIDE SEQUENCE [LARGE SCALE GENOMIC DNA]</scope>
</reference>
<evidence type="ECO:0000259" key="1">
    <source>
        <dbReference type="Pfam" id="PF00561"/>
    </source>
</evidence>
<protein>
    <recommendedName>
        <fullName evidence="1">AB hydrolase-1 domain-containing protein</fullName>
    </recommendedName>
</protein>
<gene>
    <name evidence="2" type="ORF">CCMP2556_LOCUS11706</name>
</gene>
<evidence type="ECO:0000313" key="2">
    <source>
        <dbReference type="EMBL" id="CAK9014478.1"/>
    </source>
</evidence>
<feature type="domain" description="AB hydrolase-1" evidence="1">
    <location>
        <begin position="108"/>
        <end position="304"/>
    </location>
</feature>
<dbReference type="Pfam" id="PF00561">
    <property type="entry name" value="Abhydrolase_1"/>
    <property type="match status" value="1"/>
</dbReference>
<dbReference type="Gene3D" id="3.40.50.1820">
    <property type="entry name" value="alpha/beta hydrolase"/>
    <property type="match status" value="1"/>
</dbReference>
<sequence length="327" mass="35401">MAAMAASAIMKNSKALQFDVRLHGDPAKPCVISIVGTGASMNMMMPIVEGLVARDLFVINYNPRDVCGTEVFKQMEAMVPEDKNLMEEMGKVFSATGGINLDSDFYAPYNWYDLADDVAAIMDHHNIAKASIIGFSTGGVIAQVTMCRLKDRLNSAVICSSSYEVVPSQAPFENPALQEVMAAAAAVSPESTKEDRVKGLLPSFMSMFEVEEGDPWQAVLTKGIEDDHEKGWMDIYGGMNPFSTLAWASTAKSHDQHLSMLEENQVPCLVVAGKKDPLVPYAQSEMLAAKTGRATLESHEYGHILGPASSRAALLDTIADFIKAHSS</sequence>
<dbReference type="EMBL" id="CAXAMN010005558">
    <property type="protein sequence ID" value="CAK9014478.1"/>
    <property type="molecule type" value="Genomic_DNA"/>
</dbReference>
<dbReference type="InterPro" id="IPR000073">
    <property type="entry name" value="AB_hydrolase_1"/>
</dbReference>
<accession>A0ABP0JJZ2</accession>
<dbReference type="PANTHER" id="PTHR43433:SF5">
    <property type="entry name" value="AB HYDROLASE-1 DOMAIN-CONTAINING PROTEIN"/>
    <property type="match status" value="1"/>
</dbReference>
<dbReference type="PANTHER" id="PTHR43433">
    <property type="entry name" value="HYDROLASE, ALPHA/BETA FOLD FAMILY PROTEIN"/>
    <property type="match status" value="1"/>
</dbReference>
<proteinExistence type="predicted"/>